<feature type="transmembrane region" description="Helical" evidence="8">
    <location>
        <begin position="276"/>
        <end position="297"/>
    </location>
</feature>
<dbReference type="Pfam" id="PF08395">
    <property type="entry name" value="7tm_7"/>
    <property type="match status" value="1"/>
</dbReference>
<evidence type="ECO:0000256" key="5">
    <source>
        <dbReference type="ARBA" id="ARBA00023136"/>
    </source>
</evidence>
<evidence type="ECO:0000313" key="9">
    <source>
        <dbReference type="EMBL" id="ABY40625.1"/>
    </source>
</evidence>
<dbReference type="GO" id="GO:0007635">
    <property type="term" value="P:chemosensory behavior"/>
    <property type="evidence" value="ECO:0000318"/>
    <property type="project" value="GO_Central"/>
</dbReference>
<dbReference type="RefSeq" id="NP_001138957.1">
    <property type="nucleotide sequence ID" value="NM_001145485.1"/>
</dbReference>
<feature type="transmembrane region" description="Helical" evidence="8">
    <location>
        <begin position="251"/>
        <end position="270"/>
    </location>
</feature>
<evidence type="ECO:0000256" key="8">
    <source>
        <dbReference type="RuleBase" id="RU363108"/>
    </source>
</evidence>
<keyword evidence="2 8" id="KW-1003">Cell membrane</keyword>
<evidence type="ECO:0000256" key="7">
    <source>
        <dbReference type="ARBA" id="ARBA00023224"/>
    </source>
</evidence>
<dbReference type="GO" id="GO:0007165">
    <property type="term" value="P:signal transduction"/>
    <property type="evidence" value="ECO:0007669"/>
    <property type="project" value="UniProtKB-KW"/>
</dbReference>
<comment type="subcellular location">
    <subcellularLocation>
        <location evidence="1 8">Cell membrane</location>
        <topology evidence="1 8">Multi-pass membrane protein</topology>
    </subcellularLocation>
</comment>
<keyword evidence="5 8" id="KW-0472">Membrane</keyword>
<reference evidence="10" key="4">
    <citation type="submission" date="2014-11" db="EMBL/GenBank/DDBJ databases">
        <title>Tools and pipelines for BioNano data: molecule assembly pipeline and FASTA super scaffolding tool.</title>
        <authorList>
            <person name="Shelton J.M."/>
            <person name="Herndon N."/>
            <person name="Coleman C."/>
            <person name="Lu N."/>
            <person name="Brown S.J."/>
        </authorList>
    </citation>
    <scope>NUCLEOTIDE SEQUENCE</scope>
    <source>
        <strain evidence="10">Georgia GA2</strain>
    </source>
</reference>
<evidence type="ECO:0000256" key="3">
    <source>
        <dbReference type="ARBA" id="ARBA00022692"/>
    </source>
</evidence>
<sequence>MTVRSVYNVIDLLYYILKMYGLAPYTRRKNQGGSYVYVQCKPSRKYLFSILGFVVSLLGLGMVIFQVNQEQEMDTLEKTLYVGIIVQLVFNSAIIRVTFARKIGQFFETLEILNLIDKTLSQIGVQISYKFIQKFSSVFVAIYILHPIFTCVHIYDQRDTLLTFGEYFGFGVPLLTFQISLIIFLIYSVTLWNRFALINQQISQLNSHNFTKIFVKRRIVLFSDLHQRLCKATLFLTECLSPGLLTMYLQFLQMFTILMLIVLNVGLPSYKADAMTWTLLITGENLAMAIIIELIIYESEKTFRVLIDLENYHRDRNTELKVNTFLLQMLHQKISFTLGGLFEFNLNKLLQSVGTVTNFVMFVLQIKHN</sequence>
<gene>
    <name evidence="9" type="primary">Gr109</name>
    <name evidence="10" type="synonym">TcGr159</name>
    <name evidence="10" type="ORF">TcasGA2_TC030247</name>
</gene>
<feature type="transmembrane region" description="Helical" evidence="8">
    <location>
        <begin position="135"/>
        <end position="155"/>
    </location>
</feature>
<dbReference type="KEGG" id="tca:103315077"/>
<evidence type="ECO:0000256" key="6">
    <source>
        <dbReference type="ARBA" id="ARBA00023170"/>
    </source>
</evidence>
<dbReference type="GO" id="GO:0030425">
    <property type="term" value="C:dendrite"/>
    <property type="evidence" value="ECO:0000318"/>
    <property type="project" value="GO_Central"/>
</dbReference>
<dbReference type="PANTHER" id="PTHR21143:SF133">
    <property type="entry name" value="GUSTATORY AND PHEROMONE RECEPTOR 32A-RELATED"/>
    <property type="match status" value="1"/>
</dbReference>
<protein>
    <recommendedName>
        <fullName evidence="8">Gustatory receptor</fullName>
    </recommendedName>
</protein>
<dbReference type="GO" id="GO:0008049">
    <property type="term" value="P:male courtship behavior"/>
    <property type="evidence" value="ECO:0000318"/>
    <property type="project" value="GO_Central"/>
</dbReference>
<dbReference type="GO" id="GO:0005886">
    <property type="term" value="C:plasma membrane"/>
    <property type="evidence" value="ECO:0007669"/>
    <property type="project" value="UniProtKB-SubCell"/>
</dbReference>
<accession>B8PUQ4</accession>
<dbReference type="PANTHER" id="PTHR21143">
    <property type="entry name" value="INVERTEBRATE GUSTATORY RECEPTOR"/>
    <property type="match status" value="1"/>
</dbReference>
<keyword evidence="3 8" id="KW-0812">Transmembrane</keyword>
<dbReference type="KEGG" id="tca:100271712"/>
<dbReference type="GeneID" id="103315077"/>
<feature type="transmembrane region" description="Helical" evidence="8">
    <location>
        <begin position="46"/>
        <end position="67"/>
    </location>
</feature>
<keyword evidence="6 8" id="KW-0675">Receptor</keyword>
<proteinExistence type="inferred from homology"/>
<keyword evidence="11" id="KW-1185">Reference proteome</keyword>
<dbReference type="InterPro" id="IPR013604">
    <property type="entry name" value="7TM_chemorcpt"/>
</dbReference>
<feature type="transmembrane region" description="Helical" evidence="8">
    <location>
        <begin position="167"/>
        <end position="192"/>
    </location>
</feature>
<comment type="function">
    <text evidence="8">Gustatory receptor which mediates acceptance or avoidance behavior, depending on its substrates.</text>
</comment>
<reference evidence="9" key="1">
    <citation type="submission" date="2007-09" db="EMBL/GenBank/DDBJ databases">
        <title>Characterization of Tribolium castaneum chemoreceptors.</title>
        <authorList>
            <person name="Abdel-latief M."/>
        </authorList>
    </citation>
    <scope>NUCLEOTIDE SEQUENCE</scope>
    <source>
        <tissue evidence="9">Gustatory organ</tissue>
    </source>
</reference>
<evidence type="ECO:0000256" key="4">
    <source>
        <dbReference type="ARBA" id="ARBA00022989"/>
    </source>
</evidence>
<evidence type="ECO:0000256" key="2">
    <source>
        <dbReference type="ARBA" id="ARBA00022475"/>
    </source>
</evidence>
<reference evidence="10 11" key="3">
    <citation type="journal article" date="2010" name="Nucleic Acids Res.">
        <title>BeetleBase in 2010: revisions to provide comprehensive genomic information for Tribolium castaneum.</title>
        <authorList>
            <person name="Kim H.S."/>
            <person name="Murphy T."/>
            <person name="Xia J."/>
            <person name="Caragea D."/>
            <person name="Park Y."/>
            <person name="Beeman R.W."/>
            <person name="Lorenzen M.D."/>
            <person name="Butcher S."/>
            <person name="Manak J.R."/>
            <person name="Brown S.J."/>
        </authorList>
    </citation>
    <scope>GENOME REANNOTATION</scope>
    <source>
        <strain evidence="10 11">Georgia GA2</strain>
    </source>
</reference>
<evidence type="ECO:0000313" key="10">
    <source>
        <dbReference type="EMBL" id="EEZ99388.1"/>
    </source>
</evidence>
<name>B8PUQ4_TRICA</name>
<comment type="caution">
    <text evidence="8">Lacks conserved residue(s) required for the propagation of feature annotation.</text>
</comment>
<dbReference type="Proteomes" id="UP000007266">
    <property type="component" value="Linkage group 2"/>
</dbReference>
<keyword evidence="4 8" id="KW-1133">Transmembrane helix</keyword>
<dbReference type="GO" id="GO:0043025">
    <property type="term" value="C:neuronal cell body"/>
    <property type="evidence" value="ECO:0000318"/>
    <property type="project" value="GO_Central"/>
</dbReference>
<evidence type="ECO:0000256" key="1">
    <source>
        <dbReference type="ARBA" id="ARBA00004651"/>
    </source>
</evidence>
<organism evidence="9">
    <name type="scientific">Tribolium castaneum</name>
    <name type="common">Red flour beetle</name>
    <dbReference type="NCBI Taxonomy" id="7070"/>
    <lineage>
        <taxon>Eukaryota</taxon>
        <taxon>Metazoa</taxon>
        <taxon>Ecdysozoa</taxon>
        <taxon>Arthropoda</taxon>
        <taxon>Hexapoda</taxon>
        <taxon>Insecta</taxon>
        <taxon>Pterygota</taxon>
        <taxon>Neoptera</taxon>
        <taxon>Endopterygota</taxon>
        <taxon>Coleoptera</taxon>
        <taxon>Polyphaga</taxon>
        <taxon>Cucujiformia</taxon>
        <taxon>Tenebrionidae</taxon>
        <taxon>Tenebrionidae incertae sedis</taxon>
        <taxon>Tribolium</taxon>
    </lineage>
</organism>
<feature type="transmembrane region" description="Helical" evidence="8">
    <location>
        <begin position="79"/>
        <end position="99"/>
    </location>
</feature>
<dbReference type="EMBL" id="KQ971312">
    <property type="protein sequence ID" value="EEZ99388.1"/>
    <property type="molecule type" value="Genomic_DNA"/>
</dbReference>
<keyword evidence="7 8" id="KW-0807">Transducer</keyword>
<dbReference type="GO" id="GO:0050909">
    <property type="term" value="P:sensory perception of taste"/>
    <property type="evidence" value="ECO:0007669"/>
    <property type="project" value="InterPro"/>
</dbReference>
<evidence type="ECO:0000313" key="11">
    <source>
        <dbReference type="Proteomes" id="UP000007266"/>
    </source>
</evidence>
<dbReference type="GO" id="GO:0030424">
    <property type="term" value="C:axon"/>
    <property type="evidence" value="ECO:0000318"/>
    <property type="project" value="GO_Central"/>
</dbReference>
<dbReference type="EMBL" id="EU170100">
    <property type="protein sequence ID" value="ABY40625.1"/>
    <property type="molecule type" value="Genomic_DNA"/>
</dbReference>
<comment type="similarity">
    <text evidence="8">Belongs to the insect chemoreceptor superfamily. Gustatory receptor (GR) family.</text>
</comment>
<dbReference type="OrthoDB" id="6499973at2759"/>
<dbReference type="AlphaFoldDB" id="B8PUQ4"/>
<dbReference type="HOGENOM" id="CLU_750826_0_0_1"/>
<reference evidence="10 11" key="2">
    <citation type="journal article" date="2008" name="Nature">
        <title>The genome of the model beetle and pest Tribolium castaneum.</title>
        <authorList>
            <consortium name="Tribolium Genome Sequencing Consortium"/>
            <person name="Richards S."/>
            <person name="Gibbs R.A."/>
            <person name="Weinstock G.M."/>
            <person name="Brown S.J."/>
            <person name="Denell R."/>
            <person name="Beeman R.W."/>
            <person name="Gibbs R."/>
            <person name="Beeman R.W."/>
            <person name="Brown S.J."/>
            <person name="Bucher G."/>
            <person name="Friedrich M."/>
            <person name="Grimmelikhuijzen C.J."/>
            <person name="Klingler M."/>
            <person name="Lorenzen M."/>
            <person name="Richards S."/>
            <person name="Roth S."/>
            <person name="Schroder R."/>
            <person name="Tautz D."/>
            <person name="Zdobnov E.M."/>
            <person name="Muzny D."/>
            <person name="Gibbs R.A."/>
            <person name="Weinstock G.M."/>
            <person name="Attaway T."/>
            <person name="Bell S."/>
            <person name="Buhay C.J."/>
            <person name="Chandrabose M.N."/>
            <person name="Chavez D."/>
            <person name="Clerk-Blankenburg K.P."/>
            <person name="Cree A."/>
            <person name="Dao M."/>
            <person name="Davis C."/>
            <person name="Chacko J."/>
            <person name="Dinh H."/>
            <person name="Dugan-Rocha S."/>
            <person name="Fowler G."/>
            <person name="Garner T.T."/>
            <person name="Garnes J."/>
            <person name="Gnirke A."/>
            <person name="Hawes A."/>
            <person name="Hernandez J."/>
            <person name="Hines S."/>
            <person name="Holder M."/>
            <person name="Hume J."/>
            <person name="Jhangiani S.N."/>
            <person name="Joshi V."/>
            <person name="Khan Z.M."/>
            <person name="Jackson L."/>
            <person name="Kovar C."/>
            <person name="Kowis A."/>
            <person name="Lee S."/>
            <person name="Lewis L.R."/>
            <person name="Margolis J."/>
            <person name="Morgan M."/>
            <person name="Nazareth L.V."/>
            <person name="Nguyen N."/>
            <person name="Okwuonu G."/>
            <person name="Parker D."/>
            <person name="Richards S."/>
            <person name="Ruiz S.J."/>
            <person name="Santibanez J."/>
            <person name="Savard J."/>
            <person name="Scherer S.E."/>
            <person name="Schneider B."/>
            <person name="Sodergren E."/>
            <person name="Tautz D."/>
            <person name="Vattahil S."/>
            <person name="Villasana D."/>
            <person name="White C.S."/>
            <person name="Wright R."/>
            <person name="Park Y."/>
            <person name="Beeman R.W."/>
            <person name="Lord J."/>
            <person name="Oppert B."/>
            <person name="Lorenzen M."/>
            <person name="Brown S."/>
            <person name="Wang L."/>
            <person name="Savard J."/>
            <person name="Tautz D."/>
            <person name="Richards S."/>
            <person name="Weinstock G."/>
            <person name="Gibbs R.A."/>
            <person name="Liu Y."/>
            <person name="Worley K."/>
            <person name="Weinstock G."/>
            <person name="Elsik C.G."/>
            <person name="Reese J.T."/>
            <person name="Elhaik E."/>
            <person name="Landan G."/>
            <person name="Graur D."/>
            <person name="Arensburger P."/>
            <person name="Atkinson P."/>
            <person name="Beeman R.W."/>
            <person name="Beidler J."/>
            <person name="Brown S.J."/>
            <person name="Demuth J.P."/>
            <person name="Drury D.W."/>
            <person name="Du Y.Z."/>
            <person name="Fujiwara H."/>
            <person name="Lorenzen M."/>
            <person name="Maselli V."/>
            <person name="Osanai M."/>
            <person name="Park Y."/>
            <person name="Robertson H.M."/>
            <person name="Tu Z."/>
            <person name="Wang J.J."/>
            <person name="Wang S."/>
            <person name="Richards S."/>
            <person name="Song H."/>
            <person name="Zhang L."/>
            <person name="Sodergren E."/>
            <person name="Werner D."/>
            <person name="Stanke M."/>
            <person name="Morgenstern B."/>
            <person name="Solovyev V."/>
            <person name="Kosarev P."/>
            <person name="Brown G."/>
            <person name="Chen H.C."/>
            <person name="Ermolaeva O."/>
            <person name="Hlavina W."/>
            <person name="Kapustin Y."/>
            <person name="Kiryutin B."/>
            <person name="Kitts P."/>
            <person name="Maglott D."/>
            <person name="Pruitt K."/>
            <person name="Sapojnikov V."/>
            <person name="Souvorov A."/>
            <person name="Mackey A.J."/>
            <person name="Waterhouse R.M."/>
            <person name="Wyder S."/>
            <person name="Zdobnov E.M."/>
            <person name="Zdobnov E.M."/>
            <person name="Wyder S."/>
            <person name="Kriventseva E.V."/>
            <person name="Kadowaki T."/>
            <person name="Bork P."/>
            <person name="Aranda M."/>
            <person name="Bao R."/>
            <person name="Beermann A."/>
            <person name="Berns N."/>
            <person name="Bolognesi R."/>
            <person name="Bonneton F."/>
            <person name="Bopp D."/>
            <person name="Brown S.J."/>
            <person name="Bucher G."/>
            <person name="Butts T."/>
            <person name="Chaumot A."/>
            <person name="Denell R.E."/>
            <person name="Ferrier D.E."/>
            <person name="Friedrich M."/>
            <person name="Gordon C.M."/>
            <person name="Jindra M."/>
            <person name="Klingler M."/>
            <person name="Lan Q."/>
            <person name="Lattorff H.M."/>
            <person name="Laudet V."/>
            <person name="von Levetsow C."/>
            <person name="Liu Z."/>
            <person name="Lutz R."/>
            <person name="Lynch J.A."/>
            <person name="da Fonseca R.N."/>
            <person name="Posnien N."/>
            <person name="Reuter R."/>
            <person name="Roth S."/>
            <person name="Savard J."/>
            <person name="Schinko J.B."/>
            <person name="Schmitt C."/>
            <person name="Schoppmeier M."/>
            <person name="Schroder R."/>
            <person name="Shippy T.D."/>
            <person name="Simonnet F."/>
            <person name="Marques-Souza H."/>
            <person name="Tautz D."/>
            <person name="Tomoyasu Y."/>
            <person name="Trauner J."/>
            <person name="Van der Zee M."/>
            <person name="Vervoort M."/>
            <person name="Wittkopp N."/>
            <person name="Wimmer E.A."/>
            <person name="Yang X."/>
            <person name="Jones A.K."/>
            <person name="Sattelle D.B."/>
            <person name="Ebert P.R."/>
            <person name="Nelson D."/>
            <person name="Scott J.G."/>
            <person name="Beeman R.W."/>
            <person name="Muthukrishnan S."/>
            <person name="Kramer K.J."/>
            <person name="Arakane Y."/>
            <person name="Beeman R.W."/>
            <person name="Zhu Q."/>
            <person name="Hogenkamp D."/>
            <person name="Dixit R."/>
            <person name="Oppert B."/>
            <person name="Jiang H."/>
            <person name="Zou Z."/>
            <person name="Marshall J."/>
            <person name="Elpidina E."/>
            <person name="Vinokurov K."/>
            <person name="Oppert C."/>
            <person name="Zou Z."/>
            <person name="Evans J."/>
            <person name="Lu Z."/>
            <person name="Zhao P."/>
            <person name="Sumathipala N."/>
            <person name="Altincicek B."/>
            <person name="Vilcinskas A."/>
            <person name="Williams M."/>
            <person name="Hultmark D."/>
            <person name="Hetru C."/>
            <person name="Jiang H."/>
            <person name="Grimmelikhuijzen C.J."/>
            <person name="Hauser F."/>
            <person name="Cazzamali G."/>
            <person name="Williamson M."/>
            <person name="Park Y."/>
            <person name="Li B."/>
            <person name="Tanaka Y."/>
            <person name="Predel R."/>
            <person name="Neupert S."/>
            <person name="Schachtner J."/>
            <person name="Verleyen P."/>
            <person name="Raible F."/>
            <person name="Bork P."/>
            <person name="Friedrich M."/>
            <person name="Walden K.K."/>
            <person name="Robertson H.M."/>
            <person name="Angeli S."/>
            <person name="Foret S."/>
            <person name="Bucher G."/>
            <person name="Schuetz S."/>
            <person name="Maleszka R."/>
            <person name="Wimmer E.A."/>
            <person name="Beeman R.W."/>
            <person name="Lorenzen M."/>
            <person name="Tomoyasu Y."/>
            <person name="Miller S.C."/>
            <person name="Grossmann D."/>
            <person name="Bucher G."/>
        </authorList>
    </citation>
    <scope>NUCLEOTIDE SEQUENCE [LARGE SCALE GENOMIC DNA]</scope>
    <source>
        <strain evidence="10 11">Georgia GA2</strain>
    </source>
</reference>